<gene>
    <name evidence="2" type="ORF">EHYA_07561</name>
</gene>
<comment type="caution">
    <text evidence="2">The sequence shown here is derived from an EMBL/GenBank/DDBJ whole genome shotgun (WGS) entry which is preliminary data.</text>
</comment>
<evidence type="ECO:0000313" key="3">
    <source>
        <dbReference type="Proteomes" id="UP000286931"/>
    </source>
</evidence>
<evidence type="ECO:0000313" key="2">
    <source>
        <dbReference type="EMBL" id="GCD99839.1"/>
    </source>
</evidence>
<organism evidence="2 3">
    <name type="scientific">Embleya hyalina</name>
    <dbReference type="NCBI Taxonomy" id="516124"/>
    <lineage>
        <taxon>Bacteria</taxon>
        <taxon>Bacillati</taxon>
        <taxon>Actinomycetota</taxon>
        <taxon>Actinomycetes</taxon>
        <taxon>Kitasatosporales</taxon>
        <taxon>Streptomycetaceae</taxon>
        <taxon>Embleya</taxon>
    </lineage>
</organism>
<dbReference type="Proteomes" id="UP000286931">
    <property type="component" value="Unassembled WGS sequence"/>
</dbReference>
<dbReference type="Pfam" id="PF25690">
    <property type="entry name" value="Phage_gp49"/>
    <property type="match status" value="1"/>
</dbReference>
<name>A0A401YYY6_9ACTN</name>
<keyword evidence="3" id="KW-1185">Reference proteome</keyword>
<dbReference type="RefSeq" id="WP_126641609.1">
    <property type="nucleotide sequence ID" value="NZ_BIFH01000035.1"/>
</dbReference>
<accession>A0A401YYY6</accession>
<reference evidence="2 3" key="1">
    <citation type="submission" date="2018-12" db="EMBL/GenBank/DDBJ databases">
        <title>Draft genome sequence of Embleya hyalina NBRC 13850T.</title>
        <authorList>
            <person name="Komaki H."/>
            <person name="Hosoyama A."/>
            <person name="Kimura A."/>
            <person name="Ichikawa N."/>
            <person name="Tamura T."/>
        </authorList>
    </citation>
    <scope>NUCLEOTIDE SEQUENCE [LARGE SCALE GENOMIC DNA]</scope>
    <source>
        <strain evidence="2 3">NBRC 13850</strain>
    </source>
</reference>
<proteinExistence type="predicted"/>
<feature type="region of interest" description="Disordered" evidence="1">
    <location>
        <begin position="1"/>
        <end position="37"/>
    </location>
</feature>
<feature type="region of interest" description="Disordered" evidence="1">
    <location>
        <begin position="97"/>
        <end position="134"/>
    </location>
</feature>
<evidence type="ECO:0000256" key="1">
    <source>
        <dbReference type="SAM" id="MobiDB-lite"/>
    </source>
</evidence>
<dbReference type="OrthoDB" id="4237153at2"/>
<sequence>MTDIDPFADTSPWDETPPEQPTTAQESPMSEVPNTPAPFVVGMTLKGAAGYDAEWLTPKVYGHTATEAAKRTVELLTALKAEGAIDLTARAAEYTRNQYKGGGPKSGAAKSFEGGKVTTRDGGEPQGDVTCEHGRRNLVEKPTWKALFCPAPDKADQCEPAWFDKKTGKFKVK</sequence>
<protein>
    <submittedName>
        <fullName evidence="2">Uncharacterized protein</fullName>
    </submittedName>
</protein>
<dbReference type="EMBL" id="BIFH01000035">
    <property type="protein sequence ID" value="GCD99839.1"/>
    <property type="molecule type" value="Genomic_DNA"/>
</dbReference>
<dbReference type="AlphaFoldDB" id="A0A401YYY6"/>
<dbReference type="InterPro" id="IPR057999">
    <property type="entry name" value="Gp49"/>
</dbReference>